<organism evidence="2 3">
    <name type="scientific">Tilletia indica</name>
    <dbReference type="NCBI Taxonomy" id="43049"/>
    <lineage>
        <taxon>Eukaryota</taxon>
        <taxon>Fungi</taxon>
        <taxon>Dikarya</taxon>
        <taxon>Basidiomycota</taxon>
        <taxon>Ustilaginomycotina</taxon>
        <taxon>Exobasidiomycetes</taxon>
        <taxon>Tilletiales</taxon>
        <taxon>Tilletiaceae</taxon>
        <taxon>Tilletia</taxon>
    </lineage>
</organism>
<proteinExistence type="predicted"/>
<evidence type="ECO:0000313" key="2">
    <source>
        <dbReference type="EMBL" id="KAE8237896.1"/>
    </source>
</evidence>
<name>A0A8T8SDU3_9BASI</name>
<feature type="signal peptide" evidence="1">
    <location>
        <begin position="1"/>
        <end position="27"/>
    </location>
</feature>
<dbReference type="Proteomes" id="UP000077521">
    <property type="component" value="Unassembled WGS sequence"/>
</dbReference>
<comment type="caution">
    <text evidence="2">The sequence shown here is derived from an EMBL/GenBank/DDBJ whole genome shotgun (WGS) entry which is preliminary data.</text>
</comment>
<gene>
    <name evidence="2" type="ORF">A4X13_0g8597</name>
</gene>
<reference evidence="2" key="1">
    <citation type="submission" date="2016-04" db="EMBL/GenBank/DDBJ databases">
        <authorList>
            <person name="Nguyen H.D."/>
            <person name="Samba Siva P."/>
            <person name="Cullis J."/>
            <person name="Levesque C.A."/>
            <person name="Hambleton S."/>
        </authorList>
    </citation>
    <scope>NUCLEOTIDE SEQUENCE</scope>
    <source>
        <strain evidence="2">DAOMC 236416</strain>
    </source>
</reference>
<accession>A0A8T8SDU3</accession>
<dbReference type="AlphaFoldDB" id="A0A8T8SDU3"/>
<keyword evidence="3" id="KW-1185">Reference proteome</keyword>
<dbReference type="EMBL" id="LWDF02001596">
    <property type="protein sequence ID" value="KAE8237896.1"/>
    <property type="molecule type" value="Genomic_DNA"/>
</dbReference>
<evidence type="ECO:0000313" key="3">
    <source>
        <dbReference type="Proteomes" id="UP000077521"/>
    </source>
</evidence>
<keyword evidence="1" id="KW-0732">Signal</keyword>
<feature type="chain" id="PRO_5035758301" evidence="1">
    <location>
        <begin position="28"/>
        <end position="168"/>
    </location>
</feature>
<protein>
    <submittedName>
        <fullName evidence="2">Uncharacterized protein</fullName>
    </submittedName>
</protein>
<evidence type="ECO:0000256" key="1">
    <source>
        <dbReference type="SAM" id="SignalP"/>
    </source>
</evidence>
<sequence>MFSFIKTKARMLGLAILAAQLLTIAVASPLDKAPGLLARDSLPHAPGQLCDHGDECLSGGCTDYSFATCTNTDGSFRLCDHPDYVSGFCDRYPLGHKCANNGECNEGLCKSGVCTAGKVGNKCFEQYQCAGLCSDNKCISIAAGSVHPTESCKANSDCISERFDIWEK</sequence>
<reference evidence="2" key="2">
    <citation type="journal article" date="2019" name="IMA Fungus">
        <title>Genome sequencing and comparison of five Tilletia species to identify candidate genes for the detection of regulated species infecting wheat.</title>
        <authorList>
            <person name="Nguyen H.D.T."/>
            <person name="Sultana T."/>
            <person name="Kesanakurti P."/>
            <person name="Hambleton S."/>
        </authorList>
    </citation>
    <scope>NUCLEOTIDE SEQUENCE</scope>
    <source>
        <strain evidence="2">DAOMC 236416</strain>
    </source>
</reference>